<dbReference type="Gene3D" id="1.20.140.10">
    <property type="entry name" value="Butyryl-CoA Dehydrogenase, subunit A, domain 3"/>
    <property type="match status" value="1"/>
</dbReference>
<dbReference type="EMBL" id="KV924875">
    <property type="protein sequence ID" value="PIO39075.1"/>
    <property type="molecule type" value="Genomic_DNA"/>
</dbReference>
<dbReference type="AlphaFoldDB" id="A0A2G9SG50"/>
<evidence type="ECO:0000313" key="4">
    <source>
        <dbReference type="Proteomes" id="UP000228934"/>
    </source>
</evidence>
<sequence>MNILNSGRFSMGSASAGMIKKLIEMTAEYACTRKQFNKKLSDFELIQVRNNTHRNVLNQATTLGTVIFFCKYLQYNFQF</sequence>
<accession>A0A2G9SG50</accession>
<evidence type="ECO:0000259" key="2">
    <source>
        <dbReference type="Pfam" id="PF00441"/>
    </source>
</evidence>
<dbReference type="Proteomes" id="UP000228934">
    <property type="component" value="Unassembled WGS sequence"/>
</dbReference>
<dbReference type="SUPFAM" id="SSF47203">
    <property type="entry name" value="Acyl-CoA dehydrogenase C-terminal domain-like"/>
    <property type="match status" value="1"/>
</dbReference>
<keyword evidence="1" id="KW-0285">Flavoprotein</keyword>
<evidence type="ECO:0000256" key="1">
    <source>
        <dbReference type="ARBA" id="ARBA00022630"/>
    </source>
</evidence>
<reference evidence="4" key="1">
    <citation type="journal article" date="2017" name="Nat. Commun.">
        <title>The North American bullfrog draft genome provides insight into hormonal regulation of long noncoding RNA.</title>
        <authorList>
            <person name="Hammond S.A."/>
            <person name="Warren R.L."/>
            <person name="Vandervalk B.P."/>
            <person name="Kucuk E."/>
            <person name="Khan H."/>
            <person name="Gibb E.A."/>
            <person name="Pandoh P."/>
            <person name="Kirk H."/>
            <person name="Zhao Y."/>
            <person name="Jones M."/>
            <person name="Mungall A.J."/>
            <person name="Coope R."/>
            <person name="Pleasance S."/>
            <person name="Moore R.A."/>
            <person name="Holt R.A."/>
            <person name="Round J.M."/>
            <person name="Ohora S."/>
            <person name="Walle B.V."/>
            <person name="Veldhoen N."/>
            <person name="Helbing C.C."/>
            <person name="Birol I."/>
        </authorList>
    </citation>
    <scope>NUCLEOTIDE SEQUENCE [LARGE SCALE GENOMIC DNA]</scope>
</reference>
<dbReference type="InterPro" id="IPR036250">
    <property type="entry name" value="AcylCo_DH-like_C"/>
</dbReference>
<feature type="domain" description="Acyl-CoA dehydrogenase/oxidase C-terminal" evidence="2">
    <location>
        <begin position="1"/>
        <end position="49"/>
    </location>
</feature>
<gene>
    <name evidence="3" type="ORF">AB205_0127570</name>
</gene>
<dbReference type="Pfam" id="PF00441">
    <property type="entry name" value="Acyl-CoA_dh_1"/>
    <property type="match status" value="1"/>
</dbReference>
<proteinExistence type="predicted"/>
<name>A0A2G9SG50_AQUCT</name>
<protein>
    <recommendedName>
        <fullName evidence="2">Acyl-CoA dehydrogenase/oxidase C-terminal domain-containing protein</fullName>
    </recommendedName>
</protein>
<organism evidence="3 4">
    <name type="scientific">Aquarana catesbeiana</name>
    <name type="common">American bullfrog</name>
    <name type="synonym">Rana catesbeiana</name>
    <dbReference type="NCBI Taxonomy" id="8400"/>
    <lineage>
        <taxon>Eukaryota</taxon>
        <taxon>Metazoa</taxon>
        <taxon>Chordata</taxon>
        <taxon>Craniata</taxon>
        <taxon>Vertebrata</taxon>
        <taxon>Euteleostomi</taxon>
        <taxon>Amphibia</taxon>
        <taxon>Batrachia</taxon>
        <taxon>Anura</taxon>
        <taxon>Neobatrachia</taxon>
        <taxon>Ranoidea</taxon>
        <taxon>Ranidae</taxon>
        <taxon>Aquarana</taxon>
    </lineage>
</organism>
<dbReference type="InterPro" id="IPR009075">
    <property type="entry name" value="AcylCo_DH/oxidase_C"/>
</dbReference>
<keyword evidence="4" id="KW-1185">Reference proteome</keyword>
<evidence type="ECO:0000313" key="3">
    <source>
        <dbReference type="EMBL" id="PIO39075.1"/>
    </source>
</evidence>
<dbReference type="OrthoDB" id="2588832at2759"/>
<dbReference type="GO" id="GO:0016627">
    <property type="term" value="F:oxidoreductase activity, acting on the CH-CH group of donors"/>
    <property type="evidence" value="ECO:0007669"/>
    <property type="project" value="InterPro"/>
</dbReference>